<accession>A0A941W2J5</accession>
<name>A0A941W2J5_9BACT</name>
<dbReference type="InterPro" id="IPR007842">
    <property type="entry name" value="HEPN_dom"/>
</dbReference>
<proteinExistence type="predicted"/>
<dbReference type="SMART" id="SM00748">
    <property type="entry name" value="HEPN"/>
    <property type="match status" value="1"/>
</dbReference>
<evidence type="ECO:0000259" key="1">
    <source>
        <dbReference type="PROSITE" id="PS50910"/>
    </source>
</evidence>
<dbReference type="SUPFAM" id="SSF81593">
    <property type="entry name" value="Nucleotidyltransferase substrate binding subunit/domain"/>
    <property type="match status" value="1"/>
</dbReference>
<dbReference type="AlphaFoldDB" id="A0A941W2J5"/>
<sequence>MTKEDHIKYWLESAQHDLESAESILDLGRYDWCLFIGHLALEKILKAVFVDRNDNNMPPKVHNLVRLAELSKIKLDEDQKFHLDKITDFNIQTRYPDYKMDFYKRCNLEYTNEYFAKIKEFYVWFSSLLK</sequence>
<evidence type="ECO:0000313" key="3">
    <source>
        <dbReference type="Proteomes" id="UP000722750"/>
    </source>
</evidence>
<reference evidence="2" key="1">
    <citation type="journal article" date="2021" name="ISME J.">
        <title>Fine-scale metabolic discontinuity in a stratified prokaryote microbiome of a Red Sea deep halocline.</title>
        <authorList>
            <person name="Michoud G."/>
            <person name="Ngugi D.K."/>
            <person name="Barozzi A."/>
            <person name="Merlino G."/>
            <person name="Calleja M.L."/>
            <person name="Delgado-Huertas A."/>
            <person name="Moran X.A.G."/>
            <person name="Daffonchio D."/>
        </authorList>
    </citation>
    <scope>NUCLEOTIDE SEQUENCE</scope>
    <source>
        <strain evidence="2">SuakinDeep_MAG55_1</strain>
    </source>
</reference>
<protein>
    <recommendedName>
        <fullName evidence="1">HEPN domain-containing protein</fullName>
    </recommendedName>
</protein>
<dbReference type="Pfam" id="PF05168">
    <property type="entry name" value="HEPN"/>
    <property type="match status" value="1"/>
</dbReference>
<dbReference type="PROSITE" id="PS50910">
    <property type="entry name" value="HEPN"/>
    <property type="match status" value="1"/>
</dbReference>
<gene>
    <name evidence="2" type="ORF">MAG551_01032</name>
</gene>
<dbReference type="EMBL" id="JAANXD010000043">
    <property type="protein sequence ID" value="MBS1257979.1"/>
    <property type="molecule type" value="Genomic_DNA"/>
</dbReference>
<feature type="domain" description="HEPN" evidence="1">
    <location>
        <begin position="11"/>
        <end position="118"/>
    </location>
</feature>
<dbReference type="Proteomes" id="UP000722750">
    <property type="component" value="Unassembled WGS sequence"/>
</dbReference>
<evidence type="ECO:0000313" key="2">
    <source>
        <dbReference type="EMBL" id="MBS1257979.1"/>
    </source>
</evidence>
<dbReference type="Gene3D" id="1.20.120.330">
    <property type="entry name" value="Nucleotidyltransferases domain 2"/>
    <property type="match status" value="1"/>
</dbReference>
<organism evidence="2 3">
    <name type="scientific">Candidatus Scalindua arabica</name>
    <dbReference type="NCBI Taxonomy" id="1127984"/>
    <lineage>
        <taxon>Bacteria</taxon>
        <taxon>Pseudomonadati</taxon>
        <taxon>Planctomycetota</taxon>
        <taxon>Candidatus Brocadiia</taxon>
        <taxon>Candidatus Brocadiales</taxon>
        <taxon>Candidatus Scalinduaceae</taxon>
        <taxon>Candidatus Scalindua</taxon>
    </lineage>
</organism>
<comment type="caution">
    <text evidence="2">The sequence shown here is derived from an EMBL/GenBank/DDBJ whole genome shotgun (WGS) entry which is preliminary data.</text>
</comment>